<evidence type="ECO:0000313" key="11">
    <source>
        <dbReference type="EMBL" id="BAJ64505.1"/>
    </source>
</evidence>
<keyword evidence="12" id="KW-1185">Reference proteome</keyword>
<dbReference type="Proteomes" id="UP000008922">
    <property type="component" value="Chromosome"/>
</dbReference>
<dbReference type="GO" id="GO:0043546">
    <property type="term" value="F:molybdopterin cofactor binding"/>
    <property type="evidence" value="ECO:0007669"/>
    <property type="project" value="InterPro"/>
</dbReference>
<dbReference type="Pfam" id="PF00384">
    <property type="entry name" value="Molybdopterin"/>
    <property type="match status" value="1"/>
</dbReference>
<dbReference type="InterPro" id="IPR006963">
    <property type="entry name" value="Mopterin_OxRdtase_4Fe-4S_dom"/>
</dbReference>
<evidence type="ECO:0000256" key="2">
    <source>
        <dbReference type="ARBA" id="ARBA00010312"/>
    </source>
</evidence>
<reference evidence="11 12" key="1">
    <citation type="submission" date="2010-12" db="EMBL/GenBank/DDBJ databases">
        <title>Whole genome sequence of Anaerolinea thermophila UNI-1.</title>
        <authorList>
            <person name="Narita-Yamada S."/>
            <person name="Kishi E."/>
            <person name="Watanabe Y."/>
            <person name="Takasaki K."/>
            <person name="Ankai A."/>
            <person name="Oguchi A."/>
            <person name="Fukui S."/>
            <person name="Takahashi M."/>
            <person name="Yashiro I."/>
            <person name="Hosoyama A."/>
            <person name="Sekiguchi Y."/>
            <person name="Hanada S."/>
            <person name="Fujita N."/>
        </authorList>
    </citation>
    <scope>NUCLEOTIDE SEQUENCE [LARGE SCALE GENOMIC DNA]</scope>
    <source>
        <strain evidence="12">DSM 14523 / JCM 11388 / NBRC 100420 / UNI-1</strain>
    </source>
</reference>
<dbReference type="RefSeq" id="WP_013560860.1">
    <property type="nucleotide sequence ID" value="NC_014960.1"/>
</dbReference>
<dbReference type="InterPro" id="IPR009010">
    <property type="entry name" value="Asp_de-COase-like_dom_sf"/>
</dbReference>
<keyword evidence="3" id="KW-0004">4Fe-4S</keyword>
<evidence type="ECO:0000256" key="9">
    <source>
        <dbReference type="ARBA" id="ARBA00023014"/>
    </source>
</evidence>
<dbReference type="SUPFAM" id="SSF50692">
    <property type="entry name" value="ADC-like"/>
    <property type="match status" value="1"/>
</dbReference>
<dbReference type="InterPro" id="IPR006657">
    <property type="entry name" value="MoPterin_dinucl-bd_dom"/>
</dbReference>
<dbReference type="InterPro" id="IPR050612">
    <property type="entry name" value="Prok_Mopterin_Oxidored"/>
</dbReference>
<dbReference type="OrthoDB" id="9779457at2"/>
<keyword evidence="9" id="KW-0411">Iron-sulfur</keyword>
<feature type="domain" description="4Fe-4S Mo/W bis-MGD-type" evidence="10">
    <location>
        <begin position="51"/>
        <end position="107"/>
    </location>
</feature>
<evidence type="ECO:0000256" key="6">
    <source>
        <dbReference type="ARBA" id="ARBA00022729"/>
    </source>
</evidence>
<proteinExistence type="inferred from homology"/>
<dbReference type="Gene3D" id="2.20.25.90">
    <property type="entry name" value="ADC-like domains"/>
    <property type="match status" value="1"/>
</dbReference>
<gene>
    <name evidence="11" type="ordered locus">ANT_24790</name>
</gene>
<dbReference type="InterPro" id="IPR019546">
    <property type="entry name" value="TAT_signal_bac_arc"/>
</dbReference>
<comment type="cofactor">
    <cofactor evidence="1">
        <name>Mo-bis(molybdopterin guanine dinucleotide)</name>
        <dbReference type="ChEBI" id="CHEBI:60539"/>
    </cofactor>
</comment>
<keyword evidence="8" id="KW-0408">Iron</keyword>
<evidence type="ECO:0000256" key="8">
    <source>
        <dbReference type="ARBA" id="ARBA00023004"/>
    </source>
</evidence>
<keyword evidence="6" id="KW-0732">Signal</keyword>
<dbReference type="InterPro" id="IPR006655">
    <property type="entry name" value="Mopterin_OxRdtase_prok_CS"/>
</dbReference>
<dbReference type="InParanoid" id="E8MZF7"/>
<dbReference type="Gene3D" id="3.40.228.10">
    <property type="entry name" value="Dimethylsulfoxide Reductase, domain 2"/>
    <property type="match status" value="1"/>
</dbReference>
<protein>
    <submittedName>
        <fullName evidence="11">Molybdopterin oxidoreductase</fullName>
    </submittedName>
</protein>
<evidence type="ECO:0000313" key="12">
    <source>
        <dbReference type="Proteomes" id="UP000008922"/>
    </source>
</evidence>
<dbReference type="PANTHER" id="PTHR43742:SF9">
    <property type="entry name" value="TETRATHIONATE REDUCTASE SUBUNIT A"/>
    <property type="match status" value="1"/>
</dbReference>
<dbReference type="HOGENOM" id="CLU_000422_13_3_0"/>
<evidence type="ECO:0000256" key="1">
    <source>
        <dbReference type="ARBA" id="ARBA00001942"/>
    </source>
</evidence>
<dbReference type="GO" id="GO:0046872">
    <property type="term" value="F:metal ion binding"/>
    <property type="evidence" value="ECO:0007669"/>
    <property type="project" value="UniProtKB-KW"/>
</dbReference>
<dbReference type="GO" id="GO:0016491">
    <property type="term" value="F:oxidoreductase activity"/>
    <property type="evidence" value="ECO:0007669"/>
    <property type="project" value="UniProtKB-KW"/>
</dbReference>
<evidence type="ECO:0000259" key="10">
    <source>
        <dbReference type="PROSITE" id="PS51669"/>
    </source>
</evidence>
<dbReference type="PROSITE" id="PS51669">
    <property type="entry name" value="4FE4S_MOW_BIS_MGD"/>
    <property type="match status" value="1"/>
</dbReference>
<dbReference type="eggNOG" id="COG0243">
    <property type="taxonomic scope" value="Bacteria"/>
</dbReference>
<dbReference type="SMART" id="SM00926">
    <property type="entry name" value="Molybdop_Fe4S4"/>
    <property type="match status" value="1"/>
</dbReference>
<dbReference type="Pfam" id="PF04879">
    <property type="entry name" value="Molybdop_Fe4S4"/>
    <property type="match status" value="1"/>
</dbReference>
<dbReference type="KEGG" id="atm:ANT_24790"/>
<keyword evidence="4" id="KW-0500">Molybdenum</keyword>
<dbReference type="NCBIfam" id="TIGR01409">
    <property type="entry name" value="TAT_signal_seq"/>
    <property type="match status" value="1"/>
</dbReference>
<dbReference type="InterPro" id="IPR006311">
    <property type="entry name" value="TAT_signal"/>
</dbReference>
<dbReference type="STRING" id="926569.ANT_24790"/>
<dbReference type="GO" id="GO:0051539">
    <property type="term" value="F:4 iron, 4 sulfur cluster binding"/>
    <property type="evidence" value="ECO:0007669"/>
    <property type="project" value="UniProtKB-KW"/>
</dbReference>
<dbReference type="Gene3D" id="2.40.40.20">
    <property type="match status" value="1"/>
</dbReference>
<evidence type="ECO:0000256" key="4">
    <source>
        <dbReference type="ARBA" id="ARBA00022505"/>
    </source>
</evidence>
<dbReference type="EMBL" id="AP012029">
    <property type="protein sequence ID" value="BAJ64505.1"/>
    <property type="molecule type" value="Genomic_DNA"/>
</dbReference>
<evidence type="ECO:0000256" key="3">
    <source>
        <dbReference type="ARBA" id="ARBA00022485"/>
    </source>
</evidence>
<dbReference type="InterPro" id="IPR006656">
    <property type="entry name" value="Mopterin_OxRdtase"/>
</dbReference>
<name>E8MZF7_ANATU</name>
<dbReference type="SUPFAM" id="SSF53706">
    <property type="entry name" value="Formate dehydrogenase/DMSO reductase, domains 1-3"/>
    <property type="match status" value="1"/>
</dbReference>
<dbReference type="Gene3D" id="3.40.50.740">
    <property type="match status" value="1"/>
</dbReference>
<dbReference type="PANTHER" id="PTHR43742">
    <property type="entry name" value="TRIMETHYLAMINE-N-OXIDE REDUCTASE"/>
    <property type="match status" value="1"/>
</dbReference>
<sequence length="708" mass="76945">MSEKLTRRNFLKLTGLGIAATAVLTGCGPASRYVLRRPYTDMPEYSQIGKSTYYATTCRECPAGCGIIMRTFEGRAIKAEGNPAHPVNRGKLCSRGLTAVQGLYNPDRYKAPLRRIKRGEAATEALSWDQAIEVVRSALNGNPQRVAFYLGLNHDHLFDFVTELAQTKGMPAPVRFGALGMFEARATLVEATRQVLGKATFPFFDLAGADLVLSFGANFLETWLSPVAYSRAFGDFRRRGQPLKKRGYLVVLEPRLSLTAGSADEWYSIVPGTEGAVAMALGKLLLESGALRMPVAVEAGYRSVNVEAVAQAAGISLEKLQHLAQLIAQAERPLFLPGGGALGHTFGLENALQILALNVAMGRVGQPGGVFLIAGEEKADSFASVQSLIQRMQAGEVDTLFVHGANPLFELPQSLGFEQALSKVKQVISFATFPDETSLFADYIFPDHSPLEGFGYTRILTGTAQFAVSSAQPVVVPLYDTRATVDVLIAASGLPYTDEVDFIQRSLQPVFARSDAPELATFWARFLQQGGYWEETRQTSMAMDASTVPLKVLLPEAVEEKTFHLMVYPTQMGDGSGANRPWLQETPDPMTTVMWNTWVEINPKTAEELGIHNDDIVRLVSSAGQIEAVAYLYPAIRPDTVAIPFGQGHTALGRFAEGRGVNPVVLLQTQTNAAGDLAVGDTRVRIEPTGKRRPLARLESRSGVYGEH</sequence>
<keyword evidence="7" id="KW-0560">Oxidoreductase</keyword>
<dbReference type="Pfam" id="PF01568">
    <property type="entry name" value="Molydop_binding"/>
    <property type="match status" value="1"/>
</dbReference>
<dbReference type="Gene3D" id="3.30.2070.10">
    <property type="entry name" value="Formate dehydrogenase/DMSO reductase"/>
    <property type="match status" value="1"/>
</dbReference>
<keyword evidence="5" id="KW-0479">Metal-binding</keyword>
<evidence type="ECO:0000256" key="7">
    <source>
        <dbReference type="ARBA" id="ARBA00023002"/>
    </source>
</evidence>
<dbReference type="PROSITE" id="PS51257">
    <property type="entry name" value="PROKAR_LIPOPROTEIN"/>
    <property type="match status" value="1"/>
</dbReference>
<dbReference type="PROSITE" id="PS51318">
    <property type="entry name" value="TAT"/>
    <property type="match status" value="1"/>
</dbReference>
<organism evidence="11 12">
    <name type="scientific">Anaerolinea thermophila (strain DSM 14523 / JCM 11388 / NBRC 100420 / UNI-1)</name>
    <dbReference type="NCBI Taxonomy" id="926569"/>
    <lineage>
        <taxon>Bacteria</taxon>
        <taxon>Bacillati</taxon>
        <taxon>Chloroflexota</taxon>
        <taxon>Anaerolineae</taxon>
        <taxon>Anaerolineales</taxon>
        <taxon>Anaerolineaceae</taxon>
        <taxon>Anaerolinea</taxon>
    </lineage>
</organism>
<evidence type="ECO:0000256" key="5">
    <source>
        <dbReference type="ARBA" id="ARBA00022723"/>
    </source>
</evidence>
<dbReference type="PROSITE" id="PS00932">
    <property type="entry name" value="MOLYBDOPTERIN_PROK_3"/>
    <property type="match status" value="1"/>
</dbReference>
<comment type="similarity">
    <text evidence="2">Belongs to the prokaryotic molybdopterin-containing oxidoreductase family.</text>
</comment>
<accession>E8MZF7</accession>
<dbReference type="AlphaFoldDB" id="E8MZF7"/>